<organism evidence="4 5">
    <name type="scientific">Candidatus Eisenbergiella merdavium</name>
    <dbReference type="NCBI Taxonomy" id="2838551"/>
    <lineage>
        <taxon>Bacteria</taxon>
        <taxon>Bacillati</taxon>
        <taxon>Bacillota</taxon>
        <taxon>Clostridia</taxon>
        <taxon>Lachnospirales</taxon>
        <taxon>Lachnospiraceae</taxon>
        <taxon>Eisenbergiella</taxon>
    </lineage>
</organism>
<dbReference type="InterPro" id="IPR025827">
    <property type="entry name" value="Zn_ribbon_recom_dom"/>
</dbReference>
<feature type="coiled-coil region" evidence="1">
    <location>
        <begin position="408"/>
        <end position="470"/>
    </location>
</feature>
<comment type="caution">
    <text evidence="4">The sequence shown here is derived from an EMBL/GenBank/DDBJ whole genome shotgun (WGS) entry which is preliminary data.</text>
</comment>
<protein>
    <submittedName>
        <fullName evidence="4">Recombinase family protein</fullName>
    </submittedName>
</protein>
<feature type="domain" description="Recombinase" evidence="3">
    <location>
        <begin position="183"/>
        <end position="309"/>
    </location>
</feature>
<proteinExistence type="predicted"/>
<dbReference type="InterPro" id="IPR036162">
    <property type="entry name" value="Resolvase-like_N_sf"/>
</dbReference>
<dbReference type="AlphaFoldDB" id="A0A9D2NEE7"/>
<name>A0A9D2NEE7_9FIRM</name>
<dbReference type="GO" id="GO:0003677">
    <property type="term" value="F:DNA binding"/>
    <property type="evidence" value="ECO:0007669"/>
    <property type="project" value="InterPro"/>
</dbReference>
<keyword evidence="1" id="KW-0175">Coiled coil</keyword>
<reference evidence="4" key="1">
    <citation type="journal article" date="2021" name="PeerJ">
        <title>Extensive microbial diversity within the chicken gut microbiome revealed by metagenomics and culture.</title>
        <authorList>
            <person name="Gilroy R."/>
            <person name="Ravi A."/>
            <person name="Getino M."/>
            <person name="Pursley I."/>
            <person name="Horton D.L."/>
            <person name="Alikhan N.F."/>
            <person name="Baker D."/>
            <person name="Gharbi K."/>
            <person name="Hall N."/>
            <person name="Watson M."/>
            <person name="Adriaenssens E.M."/>
            <person name="Foster-Nyarko E."/>
            <person name="Jarju S."/>
            <person name="Secka A."/>
            <person name="Antonio M."/>
            <person name="Oren A."/>
            <person name="Chaudhuri R.R."/>
            <person name="La Ragione R."/>
            <person name="Hildebrand F."/>
            <person name="Pallen M.J."/>
        </authorList>
    </citation>
    <scope>NUCLEOTIDE SEQUENCE</scope>
    <source>
        <strain evidence="4">USAMLcec2-132</strain>
    </source>
</reference>
<dbReference type="GO" id="GO:0000150">
    <property type="term" value="F:DNA strand exchange activity"/>
    <property type="evidence" value="ECO:0007669"/>
    <property type="project" value="InterPro"/>
</dbReference>
<dbReference type="PANTHER" id="PTHR30461">
    <property type="entry name" value="DNA-INVERTASE FROM LAMBDOID PROPHAGE"/>
    <property type="match status" value="1"/>
</dbReference>
<dbReference type="CDD" id="cd00338">
    <property type="entry name" value="Ser_Recombinase"/>
    <property type="match status" value="1"/>
</dbReference>
<dbReference type="InterPro" id="IPR011109">
    <property type="entry name" value="DNA_bind_recombinase_dom"/>
</dbReference>
<dbReference type="EMBL" id="DWWS01000033">
    <property type="protein sequence ID" value="HJC23951.1"/>
    <property type="molecule type" value="Genomic_DNA"/>
</dbReference>
<sequence>MANVTVIPATRNIHTGIRKDAVTKRKTAGYARVSTDSEEQLTSYEAQVDYYTSYIQSRPEWEFVKVYTDEGISATDTRHRDGFNEMIKDALDGKIDLIVTKSVSRFARNTVDSLSTVRKLKERGVEVYFQKENIFTFDSKGELLITIMSSLAQEESRSISENVTWGKRKRFADGKVSLAYSTFLGYKKGEDGQMEIVPEEAETVRLIYRMFMQGKTPYAIAKYLTEQEIPTPTGKSGWRHRTVENILTNEKYKGDARLQKCYTVDFLSKKRKANEGEVPQYYVEGSHDAIISPSEWQLVQLEMERRRAAGRSNCCSPFSAKLKCGDCGAYFGSKVWHSNSKYKRTVWQCNAKFKGEHKCTTPHLYEQRIQELFLEALSSLMENRDSLIDDCRAVMHVLGDCKAIDREMDEVRNEMEVTTGLIQKLIDENATRKMDQNDYRKRYDGYVSRYAALESRMDSLEKERKEREFKYDIFSGFLFELGEIHELPLAFDDRLFYQLVDYATVYSDGRVVFTFRNGTEITTEM</sequence>
<dbReference type="Pfam" id="PF00239">
    <property type="entry name" value="Resolvase"/>
    <property type="match status" value="1"/>
</dbReference>
<evidence type="ECO:0000313" key="5">
    <source>
        <dbReference type="Proteomes" id="UP000823891"/>
    </source>
</evidence>
<gene>
    <name evidence="4" type="ORF">H9761_09620</name>
</gene>
<dbReference type="Gene3D" id="3.90.1750.20">
    <property type="entry name" value="Putative Large Serine Recombinase, Chain B, Domain 2"/>
    <property type="match status" value="1"/>
</dbReference>
<dbReference type="InterPro" id="IPR006119">
    <property type="entry name" value="Resolv_N"/>
</dbReference>
<reference evidence="4" key="2">
    <citation type="submission" date="2021-04" db="EMBL/GenBank/DDBJ databases">
        <authorList>
            <person name="Gilroy R."/>
        </authorList>
    </citation>
    <scope>NUCLEOTIDE SEQUENCE</scope>
    <source>
        <strain evidence="4">USAMLcec2-132</strain>
    </source>
</reference>
<dbReference type="SMART" id="SM00857">
    <property type="entry name" value="Resolvase"/>
    <property type="match status" value="1"/>
</dbReference>
<dbReference type="Pfam" id="PF07508">
    <property type="entry name" value="Recombinase"/>
    <property type="match status" value="1"/>
</dbReference>
<evidence type="ECO:0000259" key="3">
    <source>
        <dbReference type="PROSITE" id="PS51737"/>
    </source>
</evidence>
<dbReference type="PANTHER" id="PTHR30461:SF23">
    <property type="entry name" value="DNA RECOMBINASE-RELATED"/>
    <property type="match status" value="1"/>
</dbReference>
<dbReference type="PROSITE" id="PS51736">
    <property type="entry name" value="RECOMBINASES_3"/>
    <property type="match status" value="1"/>
</dbReference>
<dbReference type="Proteomes" id="UP000823891">
    <property type="component" value="Unassembled WGS sequence"/>
</dbReference>
<accession>A0A9D2NEE7</accession>
<evidence type="ECO:0000313" key="4">
    <source>
        <dbReference type="EMBL" id="HJC23951.1"/>
    </source>
</evidence>
<dbReference type="InterPro" id="IPR050639">
    <property type="entry name" value="SSR_resolvase"/>
</dbReference>
<dbReference type="Gene3D" id="3.40.50.1390">
    <property type="entry name" value="Resolvase, N-terminal catalytic domain"/>
    <property type="match status" value="1"/>
</dbReference>
<dbReference type="InterPro" id="IPR038109">
    <property type="entry name" value="DNA_bind_recomb_sf"/>
</dbReference>
<dbReference type="SUPFAM" id="SSF53041">
    <property type="entry name" value="Resolvase-like"/>
    <property type="match status" value="1"/>
</dbReference>
<evidence type="ECO:0000256" key="1">
    <source>
        <dbReference type="SAM" id="Coils"/>
    </source>
</evidence>
<evidence type="ECO:0000259" key="2">
    <source>
        <dbReference type="PROSITE" id="PS51736"/>
    </source>
</evidence>
<dbReference type="PROSITE" id="PS51737">
    <property type="entry name" value="RECOMBINASE_DNA_BIND"/>
    <property type="match status" value="1"/>
</dbReference>
<dbReference type="Pfam" id="PF13408">
    <property type="entry name" value="Zn_ribbon_recom"/>
    <property type="match status" value="1"/>
</dbReference>
<feature type="domain" description="Resolvase/invertase-type recombinase catalytic" evidence="2">
    <location>
        <begin position="26"/>
        <end position="174"/>
    </location>
</feature>